<organism evidence="2 3">
    <name type="scientific">Paraglomus brasilianum</name>
    <dbReference type="NCBI Taxonomy" id="144538"/>
    <lineage>
        <taxon>Eukaryota</taxon>
        <taxon>Fungi</taxon>
        <taxon>Fungi incertae sedis</taxon>
        <taxon>Mucoromycota</taxon>
        <taxon>Glomeromycotina</taxon>
        <taxon>Glomeromycetes</taxon>
        <taxon>Paraglomerales</taxon>
        <taxon>Paraglomeraceae</taxon>
        <taxon>Paraglomus</taxon>
    </lineage>
</organism>
<reference evidence="2" key="1">
    <citation type="submission" date="2021-06" db="EMBL/GenBank/DDBJ databases">
        <authorList>
            <person name="Kallberg Y."/>
            <person name="Tangrot J."/>
            <person name="Rosling A."/>
        </authorList>
    </citation>
    <scope>NUCLEOTIDE SEQUENCE</scope>
    <source>
        <strain evidence="2">BR232B</strain>
    </source>
</reference>
<dbReference type="Proteomes" id="UP000789739">
    <property type="component" value="Unassembled WGS sequence"/>
</dbReference>
<accession>A0A9N9EMC9</accession>
<feature type="non-terminal residue" evidence="2">
    <location>
        <position position="72"/>
    </location>
</feature>
<evidence type="ECO:0000313" key="3">
    <source>
        <dbReference type="Proteomes" id="UP000789739"/>
    </source>
</evidence>
<gene>
    <name evidence="2" type="ORF">PBRASI_LOCUS11769</name>
</gene>
<protein>
    <submittedName>
        <fullName evidence="2">4734_t:CDS:1</fullName>
    </submittedName>
</protein>
<evidence type="ECO:0000256" key="1">
    <source>
        <dbReference type="SAM" id="MobiDB-lite"/>
    </source>
</evidence>
<dbReference type="EMBL" id="CAJVPI010006816">
    <property type="protein sequence ID" value="CAG8680340.1"/>
    <property type="molecule type" value="Genomic_DNA"/>
</dbReference>
<proteinExistence type="predicted"/>
<feature type="compositionally biased region" description="Basic and acidic residues" evidence="1">
    <location>
        <begin position="9"/>
        <end position="20"/>
    </location>
</feature>
<evidence type="ECO:0000313" key="2">
    <source>
        <dbReference type="EMBL" id="CAG8680340.1"/>
    </source>
</evidence>
<comment type="caution">
    <text evidence="2">The sequence shown here is derived from an EMBL/GenBank/DDBJ whole genome shotgun (WGS) entry which is preliminary data.</text>
</comment>
<feature type="region of interest" description="Disordered" evidence="1">
    <location>
        <begin position="1"/>
        <end position="28"/>
    </location>
</feature>
<keyword evidence="3" id="KW-1185">Reference proteome</keyword>
<dbReference type="AlphaFoldDB" id="A0A9N9EMC9"/>
<sequence length="72" mass="8389">HRTTTVSGRDSHSYQKRDLLKIGQSRKPLPQEGDFIKLKFCKDLHSVSLGSVHGERWYKRFKKMMPNDQTSA</sequence>
<name>A0A9N9EMC9_9GLOM</name>